<dbReference type="RefSeq" id="WP_002493056.1">
    <property type="nucleotide sequence ID" value="NZ_AP021848.1"/>
</dbReference>
<evidence type="ECO:0000256" key="1">
    <source>
        <dbReference type="HAMAP-Rule" id="MF_01041"/>
    </source>
</evidence>
<dbReference type="Gene3D" id="1.10.220.80">
    <property type="entry name" value="BH2638-like"/>
    <property type="match status" value="1"/>
</dbReference>
<gene>
    <name evidence="2" type="ORF">EQ812_03140</name>
</gene>
<dbReference type="PIRSF" id="PIRSF037260">
    <property type="entry name" value="UPF0223"/>
    <property type="match status" value="1"/>
</dbReference>
<dbReference type="EMBL" id="SCHB01000002">
    <property type="protein sequence ID" value="TBW72851.1"/>
    <property type="molecule type" value="Genomic_DNA"/>
</dbReference>
<proteinExistence type="inferred from homology"/>
<evidence type="ECO:0000313" key="2">
    <source>
        <dbReference type="EMBL" id="TBW72851.1"/>
    </source>
</evidence>
<dbReference type="SUPFAM" id="SSF158504">
    <property type="entry name" value="BH2638-like"/>
    <property type="match status" value="1"/>
</dbReference>
<dbReference type="AlphaFoldDB" id="A0A4Q9WCQ9"/>
<dbReference type="Pfam" id="PF05256">
    <property type="entry name" value="UPF0223"/>
    <property type="match status" value="1"/>
</dbReference>
<organism evidence="2 3">
    <name type="scientific">Staphylococcus lugdunensis</name>
    <dbReference type="NCBI Taxonomy" id="28035"/>
    <lineage>
        <taxon>Bacteria</taxon>
        <taxon>Bacillati</taxon>
        <taxon>Bacillota</taxon>
        <taxon>Bacilli</taxon>
        <taxon>Bacillales</taxon>
        <taxon>Staphylococcaceae</taxon>
        <taxon>Staphylococcus</taxon>
    </lineage>
</organism>
<name>A0A4Q9WCQ9_STALU</name>
<evidence type="ECO:0000313" key="3">
    <source>
        <dbReference type="Proteomes" id="UP000293637"/>
    </source>
</evidence>
<protein>
    <recommendedName>
        <fullName evidence="1">UPF0223 protein EQ812_03140</fullName>
    </recommendedName>
</protein>
<comment type="caution">
    <text evidence="2">The sequence shown here is derived from an EMBL/GenBank/DDBJ whole genome shotgun (WGS) entry which is preliminary data.</text>
</comment>
<dbReference type="Proteomes" id="UP000293637">
    <property type="component" value="Unassembled WGS sequence"/>
</dbReference>
<dbReference type="NCBIfam" id="NF003353">
    <property type="entry name" value="PRK04387.1"/>
    <property type="match status" value="1"/>
</dbReference>
<dbReference type="HAMAP" id="MF_01041">
    <property type="entry name" value="UPF0223"/>
    <property type="match status" value="1"/>
</dbReference>
<sequence length="95" mass="11477">MEYQYPLDMDWTHDEMLKVIAFFNQIERYYESSVSFDQVIAHYRNFKQIVPGKAEEKQIFKEFEQNSGYNSYQVIKEATTQNKPTHIQQKNNTRT</sequence>
<dbReference type="GeneID" id="58090058"/>
<dbReference type="InterPro" id="IPR007920">
    <property type="entry name" value="UPF0223"/>
</dbReference>
<comment type="similarity">
    <text evidence="1">Belongs to the UPF0223 family.</text>
</comment>
<reference evidence="2 3" key="1">
    <citation type="journal article" date="2019" name="Sci. Transl. Med.">
        <title>Quorum sensing between bacterial species on the skin protects against epidermal injury in atopic dermatitis.</title>
        <authorList>
            <person name="Williams M.R."/>
        </authorList>
    </citation>
    <scope>NUCLEOTIDE SEQUENCE [LARGE SCALE GENOMIC DNA]</scope>
    <source>
        <strain evidence="2 3">E7</strain>
    </source>
</reference>
<dbReference type="InterPro" id="IPR023324">
    <property type="entry name" value="BH2638-like_sf"/>
</dbReference>
<accession>A0A4Q9WCQ9</accession>